<sequence>MRKFKFMEEAGIYNLVKNQNCLIIWHYDSKGSYKVRSGYKLAMIEKSQTASLVHHLITSGGSPFGILTVENIVHMPYFGVNQFEFLYVLLWCIWNARNAIIHQKPLQIHCDILEKADVFLPEFQNTQLALAVNKPSKKTGYVPPPPGDLKLNTDETAKLR</sequence>
<dbReference type="Proteomes" id="UP000827721">
    <property type="component" value="Unassembled WGS sequence"/>
</dbReference>
<dbReference type="EMBL" id="JAFEMO010000013">
    <property type="protein sequence ID" value="KAH7549220.1"/>
    <property type="molecule type" value="Genomic_DNA"/>
</dbReference>
<gene>
    <name evidence="2" type="ORF">JRO89_XS13G0000600</name>
</gene>
<feature type="region of interest" description="Disordered" evidence="1">
    <location>
        <begin position="139"/>
        <end position="160"/>
    </location>
</feature>
<protein>
    <recommendedName>
        <fullName evidence="4">LAGLIDADG homing endonuclease</fullName>
    </recommendedName>
</protein>
<reference evidence="2 3" key="1">
    <citation type="submission" date="2021-02" db="EMBL/GenBank/DDBJ databases">
        <title>Plant Genome Project.</title>
        <authorList>
            <person name="Zhang R.-G."/>
        </authorList>
    </citation>
    <scope>NUCLEOTIDE SEQUENCE [LARGE SCALE GENOMIC DNA]</scope>
    <source>
        <tissue evidence="2">Leaves</tissue>
    </source>
</reference>
<evidence type="ECO:0000256" key="1">
    <source>
        <dbReference type="SAM" id="MobiDB-lite"/>
    </source>
</evidence>
<feature type="compositionally biased region" description="Basic and acidic residues" evidence="1">
    <location>
        <begin position="151"/>
        <end position="160"/>
    </location>
</feature>
<organism evidence="2 3">
    <name type="scientific">Xanthoceras sorbifolium</name>
    <dbReference type="NCBI Taxonomy" id="99658"/>
    <lineage>
        <taxon>Eukaryota</taxon>
        <taxon>Viridiplantae</taxon>
        <taxon>Streptophyta</taxon>
        <taxon>Embryophyta</taxon>
        <taxon>Tracheophyta</taxon>
        <taxon>Spermatophyta</taxon>
        <taxon>Magnoliopsida</taxon>
        <taxon>eudicotyledons</taxon>
        <taxon>Gunneridae</taxon>
        <taxon>Pentapetalae</taxon>
        <taxon>rosids</taxon>
        <taxon>malvids</taxon>
        <taxon>Sapindales</taxon>
        <taxon>Sapindaceae</taxon>
        <taxon>Xanthoceroideae</taxon>
        <taxon>Xanthoceras</taxon>
    </lineage>
</organism>
<evidence type="ECO:0000313" key="3">
    <source>
        <dbReference type="Proteomes" id="UP000827721"/>
    </source>
</evidence>
<name>A0ABQ8H5M5_9ROSI</name>
<proteinExistence type="predicted"/>
<comment type="caution">
    <text evidence="2">The sequence shown here is derived from an EMBL/GenBank/DDBJ whole genome shotgun (WGS) entry which is preliminary data.</text>
</comment>
<evidence type="ECO:0000313" key="2">
    <source>
        <dbReference type="EMBL" id="KAH7549220.1"/>
    </source>
</evidence>
<evidence type="ECO:0008006" key="4">
    <source>
        <dbReference type="Google" id="ProtNLM"/>
    </source>
</evidence>
<keyword evidence="3" id="KW-1185">Reference proteome</keyword>
<accession>A0ABQ8H5M5</accession>